<dbReference type="PANTHER" id="PTHR23050">
    <property type="entry name" value="CALCIUM BINDING PROTEIN"/>
    <property type="match status" value="1"/>
</dbReference>
<dbReference type="EMBL" id="JARTCD010000018">
    <property type="protein sequence ID" value="KAJ8659495.1"/>
    <property type="molecule type" value="Genomic_DNA"/>
</dbReference>
<evidence type="ECO:0000259" key="4">
    <source>
        <dbReference type="PROSITE" id="PS50222"/>
    </source>
</evidence>
<dbReference type="InterPro" id="IPR050145">
    <property type="entry name" value="Centrin_CML-like"/>
</dbReference>
<reference evidence="5 6" key="1">
    <citation type="submission" date="2023-03" db="EMBL/GenBank/DDBJ databases">
        <title>Genome sequence of Lichtheimia ornata CBS 291.66.</title>
        <authorList>
            <person name="Mohabir J.T."/>
            <person name="Shea T.P."/>
            <person name="Kurbessoian T."/>
            <person name="Berby B."/>
            <person name="Fontaine J."/>
            <person name="Livny J."/>
            <person name="Gnirke A."/>
            <person name="Stajich J.E."/>
            <person name="Cuomo C.A."/>
        </authorList>
    </citation>
    <scope>NUCLEOTIDE SEQUENCE [LARGE SCALE GENOMIC DNA]</scope>
    <source>
        <strain evidence="5">CBS 291.66</strain>
    </source>
</reference>
<evidence type="ECO:0000313" key="6">
    <source>
        <dbReference type="Proteomes" id="UP001234581"/>
    </source>
</evidence>
<keyword evidence="2" id="KW-0106">Calcium</keyword>
<dbReference type="Proteomes" id="UP001234581">
    <property type="component" value="Unassembled WGS sequence"/>
</dbReference>
<dbReference type="InterPro" id="IPR011992">
    <property type="entry name" value="EF-hand-dom_pair"/>
</dbReference>
<feature type="domain" description="EF-hand" evidence="4">
    <location>
        <begin position="36"/>
        <end position="71"/>
    </location>
</feature>
<dbReference type="PROSITE" id="PS00018">
    <property type="entry name" value="EF_HAND_1"/>
    <property type="match status" value="3"/>
</dbReference>
<proteinExistence type="predicted"/>
<feature type="domain" description="EF-hand" evidence="4">
    <location>
        <begin position="136"/>
        <end position="171"/>
    </location>
</feature>
<feature type="domain" description="EF-hand" evidence="4">
    <location>
        <begin position="172"/>
        <end position="203"/>
    </location>
</feature>
<accession>A0AAD7XYV7</accession>
<dbReference type="Pfam" id="PF13499">
    <property type="entry name" value="EF-hand_7"/>
    <property type="match status" value="2"/>
</dbReference>
<comment type="caution">
    <text evidence="5">The sequence shown here is derived from an EMBL/GenBank/DDBJ whole genome shotgun (WGS) entry which is preliminary data.</text>
</comment>
<feature type="region of interest" description="Disordered" evidence="3">
    <location>
        <begin position="1"/>
        <end position="31"/>
    </location>
</feature>
<gene>
    <name evidence="5" type="ORF">O0I10_004860</name>
</gene>
<dbReference type="CDD" id="cd00051">
    <property type="entry name" value="EFh"/>
    <property type="match status" value="2"/>
</dbReference>
<dbReference type="InterPro" id="IPR018247">
    <property type="entry name" value="EF_Hand_1_Ca_BS"/>
</dbReference>
<protein>
    <recommendedName>
        <fullName evidence="4">EF-hand domain-containing protein</fullName>
    </recommendedName>
</protein>
<keyword evidence="1" id="KW-0677">Repeat</keyword>
<dbReference type="GO" id="GO:0005509">
    <property type="term" value="F:calcium ion binding"/>
    <property type="evidence" value="ECO:0007669"/>
    <property type="project" value="InterPro"/>
</dbReference>
<name>A0AAD7XYV7_9FUNG</name>
<dbReference type="GeneID" id="83212273"/>
<dbReference type="SUPFAM" id="SSF47473">
    <property type="entry name" value="EF-hand"/>
    <property type="match status" value="1"/>
</dbReference>
<dbReference type="FunFam" id="1.10.238.10:FF:000001">
    <property type="entry name" value="Calmodulin 1"/>
    <property type="match status" value="1"/>
</dbReference>
<keyword evidence="6" id="KW-1185">Reference proteome</keyword>
<dbReference type="SMART" id="SM00054">
    <property type="entry name" value="EFh"/>
    <property type="match status" value="4"/>
</dbReference>
<dbReference type="InterPro" id="IPR002048">
    <property type="entry name" value="EF_hand_dom"/>
</dbReference>
<evidence type="ECO:0000256" key="2">
    <source>
        <dbReference type="ARBA" id="ARBA00022837"/>
    </source>
</evidence>
<sequence length="203" mass="22846">MLHSTPIPNLVLDKPPHHQDHATTTATTTDLPVSPEELESLRQAFRIFDSTGTGSITIGQFSKIVKNLNIATDPNEIDCIARSVDLNNDHVIDFEEFATAMIRHLAPLHPAHEPLQPTATTTASSRRVRSKRISFHDEMELLQCFQAFDKNGDNRISQQELAEVMISLGERLSSHDLQAMMKEADINRDGYIDFEEFKQLLPS</sequence>
<dbReference type="Gene3D" id="1.10.238.10">
    <property type="entry name" value="EF-hand"/>
    <property type="match status" value="2"/>
</dbReference>
<evidence type="ECO:0000256" key="1">
    <source>
        <dbReference type="ARBA" id="ARBA00022737"/>
    </source>
</evidence>
<dbReference type="RefSeq" id="XP_058344408.1">
    <property type="nucleotide sequence ID" value="XM_058484909.1"/>
</dbReference>
<dbReference type="AlphaFoldDB" id="A0AAD7XYV7"/>
<evidence type="ECO:0000256" key="3">
    <source>
        <dbReference type="SAM" id="MobiDB-lite"/>
    </source>
</evidence>
<dbReference type="PROSITE" id="PS50222">
    <property type="entry name" value="EF_HAND_2"/>
    <property type="match status" value="4"/>
</dbReference>
<evidence type="ECO:0000313" key="5">
    <source>
        <dbReference type="EMBL" id="KAJ8659495.1"/>
    </source>
</evidence>
<organism evidence="5 6">
    <name type="scientific">Lichtheimia ornata</name>
    <dbReference type="NCBI Taxonomy" id="688661"/>
    <lineage>
        <taxon>Eukaryota</taxon>
        <taxon>Fungi</taxon>
        <taxon>Fungi incertae sedis</taxon>
        <taxon>Mucoromycota</taxon>
        <taxon>Mucoromycotina</taxon>
        <taxon>Mucoromycetes</taxon>
        <taxon>Mucorales</taxon>
        <taxon>Lichtheimiaceae</taxon>
        <taxon>Lichtheimia</taxon>
    </lineage>
</organism>
<feature type="domain" description="EF-hand" evidence="4">
    <location>
        <begin position="72"/>
        <end position="107"/>
    </location>
</feature>